<reference evidence="2" key="2">
    <citation type="submission" date="2022-07" db="EMBL/GenBank/DDBJ databases">
        <authorList>
            <person name="Goncalves M.F.M."/>
            <person name="Hilario S."/>
            <person name="Van De Peer Y."/>
            <person name="Esteves A.C."/>
            <person name="Alves A."/>
        </authorList>
    </citation>
    <scope>NUCLEOTIDE SEQUENCE</scope>
    <source>
        <strain evidence="2">MUM 19.33</strain>
    </source>
</reference>
<dbReference type="AlphaFoldDB" id="A0A9P9Y3N4"/>
<keyword evidence="3" id="KW-1185">Reference proteome</keyword>
<dbReference type="OrthoDB" id="5207784at2759"/>
<feature type="compositionally biased region" description="Basic and acidic residues" evidence="1">
    <location>
        <begin position="1"/>
        <end position="12"/>
    </location>
</feature>
<organism evidence="2 3">
    <name type="scientific">Emericellopsis cladophorae</name>
    <dbReference type="NCBI Taxonomy" id="2686198"/>
    <lineage>
        <taxon>Eukaryota</taxon>
        <taxon>Fungi</taxon>
        <taxon>Dikarya</taxon>
        <taxon>Ascomycota</taxon>
        <taxon>Pezizomycotina</taxon>
        <taxon>Sordariomycetes</taxon>
        <taxon>Hypocreomycetidae</taxon>
        <taxon>Hypocreales</taxon>
        <taxon>Bionectriaceae</taxon>
        <taxon>Emericellopsis</taxon>
    </lineage>
</organism>
<sequence length="191" mass="21288">MDESTPLREIKSADSTPLKTSACEEEVEPTILTLHDDHISQNGEPLYDSESSNTSRSLVFYLVHPLNSHYRTDKPAYFATCAKESGLGNIELNIESKGLSKTKYKVLLSAGRSASSDPLFYNPPTTALSAKTKFVGGKYFWTDSQGQTIAQEALTSDDKPQLKIMQAMQTNFRDAVVAAWCLRIWSQIWND</sequence>
<name>A0A9P9Y3N4_9HYPO</name>
<evidence type="ECO:0000256" key="1">
    <source>
        <dbReference type="SAM" id="MobiDB-lite"/>
    </source>
</evidence>
<evidence type="ECO:0000313" key="2">
    <source>
        <dbReference type="EMBL" id="KAI6782776.1"/>
    </source>
</evidence>
<proteinExistence type="predicted"/>
<protein>
    <submittedName>
        <fullName evidence="2">Uncharacterized protein</fullName>
    </submittedName>
</protein>
<comment type="caution">
    <text evidence="2">The sequence shown here is derived from an EMBL/GenBank/DDBJ whole genome shotgun (WGS) entry which is preliminary data.</text>
</comment>
<gene>
    <name evidence="2" type="ORF">J7T54_000919</name>
</gene>
<accession>A0A9P9Y3N4</accession>
<feature type="region of interest" description="Disordered" evidence="1">
    <location>
        <begin position="1"/>
        <end position="22"/>
    </location>
</feature>
<dbReference type="RefSeq" id="XP_051363632.1">
    <property type="nucleotide sequence ID" value="XM_051504958.1"/>
</dbReference>
<reference evidence="2" key="1">
    <citation type="journal article" date="2021" name="J Fungi (Basel)">
        <title>Genomic and Metabolomic Analyses of the Marine Fungus Emericellopsis cladophorae: Insights into Saltwater Adaptability Mechanisms and Its Biosynthetic Potential.</title>
        <authorList>
            <person name="Goncalves M.F.M."/>
            <person name="Hilario S."/>
            <person name="Van de Peer Y."/>
            <person name="Esteves A.C."/>
            <person name="Alves A."/>
        </authorList>
    </citation>
    <scope>NUCLEOTIDE SEQUENCE</scope>
    <source>
        <strain evidence="2">MUM 19.33</strain>
    </source>
</reference>
<dbReference type="Proteomes" id="UP001055219">
    <property type="component" value="Unassembled WGS sequence"/>
</dbReference>
<dbReference type="EMBL" id="JAGIXG020000011">
    <property type="protein sequence ID" value="KAI6782776.1"/>
    <property type="molecule type" value="Genomic_DNA"/>
</dbReference>
<evidence type="ECO:0000313" key="3">
    <source>
        <dbReference type="Proteomes" id="UP001055219"/>
    </source>
</evidence>
<dbReference type="GeneID" id="75827438"/>